<comment type="cofactor">
    <cofactor evidence="13">
        <name>Mg(2+)</name>
        <dbReference type="ChEBI" id="CHEBI:18420"/>
    </cofactor>
</comment>
<evidence type="ECO:0000313" key="16">
    <source>
        <dbReference type="EMBL" id="OGG95374.1"/>
    </source>
</evidence>
<dbReference type="GO" id="GO:0009239">
    <property type="term" value="P:enterobactin biosynthetic process"/>
    <property type="evidence" value="ECO:0007669"/>
    <property type="project" value="UniProtKB-UniPathway"/>
</dbReference>
<comment type="catalytic activity">
    <reaction evidence="10">
        <text>apo-[aryl-carrier protein] + CoA = holo-[aryl-carrier protein] + adenosine 3',5'-bisphosphate + H(+)</text>
        <dbReference type="Rhea" id="RHEA:48404"/>
        <dbReference type="Rhea" id="RHEA-COMP:15903"/>
        <dbReference type="Rhea" id="RHEA-COMP:17557"/>
        <dbReference type="ChEBI" id="CHEBI:15378"/>
        <dbReference type="ChEBI" id="CHEBI:29999"/>
        <dbReference type="ChEBI" id="CHEBI:57287"/>
        <dbReference type="ChEBI" id="CHEBI:58343"/>
        <dbReference type="ChEBI" id="CHEBI:64479"/>
    </reaction>
</comment>
<evidence type="ECO:0000256" key="5">
    <source>
        <dbReference type="ARBA" id="ARBA00019087"/>
    </source>
</evidence>
<evidence type="ECO:0000256" key="9">
    <source>
        <dbReference type="ARBA" id="ARBA00031996"/>
    </source>
</evidence>
<feature type="domain" description="4'-phosphopantetheinyl transferase N-terminal" evidence="15">
    <location>
        <begin position="96"/>
        <end position="154"/>
    </location>
</feature>
<dbReference type="SUPFAM" id="SSF56214">
    <property type="entry name" value="4'-phosphopantetheinyl transferase"/>
    <property type="match status" value="1"/>
</dbReference>
<comment type="subunit">
    <text evidence="4">EntB, EntD, EntE, and EntF form a multienzyme complex called enterobactin synthase.</text>
</comment>
<gene>
    <name evidence="16" type="ORF">A2527_07595</name>
</gene>
<dbReference type="InterPro" id="IPR041354">
    <property type="entry name" value="4PPT_N"/>
</dbReference>
<keyword evidence="13" id="KW-0460">Magnesium</keyword>
<dbReference type="PRINTS" id="PR01399">
    <property type="entry name" value="ENTSNTHTASED"/>
</dbReference>
<dbReference type="STRING" id="1817772.A2527_07595"/>
<evidence type="ECO:0000256" key="12">
    <source>
        <dbReference type="PIRSR" id="PIRSR603542-1"/>
    </source>
</evidence>
<evidence type="ECO:0000256" key="11">
    <source>
        <dbReference type="ARBA" id="ARBA00049191"/>
    </source>
</evidence>
<dbReference type="InterPro" id="IPR008278">
    <property type="entry name" value="4-PPantetheinyl_Trfase_dom"/>
</dbReference>
<protein>
    <recommendedName>
        <fullName evidence="5">Enterobactin synthase component D</fullName>
    </recommendedName>
    <alternativeName>
        <fullName evidence="8">4'-phosphopantetheinyl transferase EntD</fullName>
    </alternativeName>
    <alternativeName>
        <fullName evidence="9">Enterochelin synthase D</fullName>
    </alternativeName>
</protein>
<proteinExistence type="inferred from homology"/>
<organism evidence="16 17">
    <name type="scientific">Candidatus Lambdaproteobacteria bacterium RIFOXYD2_FULL_50_16</name>
    <dbReference type="NCBI Taxonomy" id="1817772"/>
    <lineage>
        <taxon>Bacteria</taxon>
        <taxon>Pseudomonadati</taxon>
        <taxon>Pseudomonadota</taxon>
        <taxon>Candidatus Lambdaproteobacteria</taxon>
    </lineage>
</organism>
<dbReference type="UniPathway" id="UPA00017"/>
<evidence type="ECO:0000256" key="4">
    <source>
        <dbReference type="ARBA" id="ARBA00011503"/>
    </source>
</evidence>
<name>A0A1F6GBB1_9PROT</name>
<comment type="similarity">
    <text evidence="3">Belongs to the P-Pant transferase superfamily. EntD family.</text>
</comment>
<evidence type="ECO:0000313" key="17">
    <source>
        <dbReference type="Proteomes" id="UP000178449"/>
    </source>
</evidence>
<evidence type="ECO:0000256" key="13">
    <source>
        <dbReference type="PIRSR" id="PIRSR603542-2"/>
    </source>
</evidence>
<comment type="function">
    <text evidence="1">Involved in the biosynthesis of the siderophore enterobactin (enterochelin), which is a macrocyclic trimeric lactone of N-(2,3-dihydroxybenzoyl)-serine. The serine trilactone serves as a scaffolding for the three catechol functionalities that provide hexadentate coordination for the tightly ligated iron(2+) atoms. Plays an essential role in the assembly of the enterobactin by catalyzing the transfer of the 4'-phosphopantetheine (Ppant) moiety from coenzyme A to the apo-domains of both EntB (ArCP domain) and EntF (PCP domain) to yield their holo-forms which make them competent for the activation of 2,3-dihydroxybenzoate (DHB) and L-serine, respectively.</text>
</comment>
<feature type="binding site" evidence="13">
    <location>
        <position position="166"/>
    </location>
    <ligand>
        <name>Mg(2+)</name>
        <dbReference type="ChEBI" id="CHEBI:18420"/>
    </ligand>
</feature>
<feature type="binding site" evidence="12">
    <location>
        <position position="209"/>
    </location>
    <ligand>
        <name>CoA</name>
        <dbReference type="ChEBI" id="CHEBI:57287"/>
    </ligand>
</feature>
<dbReference type="PANTHER" id="PTHR38096">
    <property type="entry name" value="ENTEROBACTIN SYNTHASE COMPONENT D"/>
    <property type="match status" value="1"/>
</dbReference>
<dbReference type="Gene3D" id="3.90.470.20">
    <property type="entry name" value="4'-phosphopantetheinyl transferase domain"/>
    <property type="match status" value="1"/>
</dbReference>
<evidence type="ECO:0000259" key="14">
    <source>
        <dbReference type="Pfam" id="PF01648"/>
    </source>
</evidence>
<evidence type="ECO:0000256" key="10">
    <source>
        <dbReference type="ARBA" id="ARBA00049176"/>
    </source>
</evidence>
<dbReference type="GO" id="GO:0000287">
    <property type="term" value="F:magnesium ion binding"/>
    <property type="evidence" value="ECO:0007669"/>
    <property type="project" value="InterPro"/>
</dbReference>
<keyword evidence="13" id="KW-0479">Metal-binding</keyword>
<dbReference type="InterPro" id="IPR003542">
    <property type="entry name" value="Enbac_synth_compD-like"/>
</dbReference>
<dbReference type="Proteomes" id="UP000178449">
    <property type="component" value="Unassembled WGS sequence"/>
</dbReference>
<feature type="binding site" evidence="12">
    <location>
        <position position="107"/>
    </location>
    <ligand>
        <name>CoA</name>
        <dbReference type="ChEBI" id="CHEBI:57287"/>
    </ligand>
</feature>
<comment type="catalytic activity">
    <reaction evidence="11">
        <text>apo-[peptidyl-carrier protein] + CoA = holo-[peptidyl-carrier protein] + adenosine 3',5'-bisphosphate + H(+)</text>
        <dbReference type="Rhea" id="RHEA:46228"/>
        <dbReference type="Rhea" id="RHEA-COMP:11479"/>
        <dbReference type="Rhea" id="RHEA-COMP:11480"/>
        <dbReference type="ChEBI" id="CHEBI:15378"/>
        <dbReference type="ChEBI" id="CHEBI:29999"/>
        <dbReference type="ChEBI" id="CHEBI:57287"/>
        <dbReference type="ChEBI" id="CHEBI:58343"/>
        <dbReference type="ChEBI" id="CHEBI:64479"/>
    </reaction>
</comment>
<feature type="binding site" evidence="12">
    <location>
        <position position="99"/>
    </location>
    <ligand>
        <name>CoA</name>
        <dbReference type="ChEBI" id="CHEBI:57287"/>
    </ligand>
</feature>
<dbReference type="GO" id="GO:0009366">
    <property type="term" value="C:enterobactin synthetase complex"/>
    <property type="evidence" value="ECO:0007669"/>
    <property type="project" value="InterPro"/>
</dbReference>
<feature type="binding site" evidence="12">
    <location>
        <position position="205"/>
    </location>
    <ligand>
        <name>CoA</name>
        <dbReference type="ChEBI" id="CHEBI:57287"/>
    </ligand>
</feature>
<dbReference type="GO" id="GO:0005886">
    <property type="term" value="C:plasma membrane"/>
    <property type="evidence" value="ECO:0007669"/>
    <property type="project" value="TreeGrafter"/>
</dbReference>
<dbReference type="Pfam" id="PF01648">
    <property type="entry name" value="ACPS"/>
    <property type="match status" value="1"/>
</dbReference>
<comment type="pathway">
    <text evidence="2">Siderophore biosynthesis; enterobactin biosynthesis.</text>
</comment>
<evidence type="ECO:0000256" key="7">
    <source>
        <dbReference type="ARBA" id="ARBA00023191"/>
    </source>
</evidence>
<feature type="domain" description="4'-phosphopantetheinyl transferase" evidence="14">
    <location>
        <begin position="162"/>
        <end position="242"/>
    </location>
</feature>
<keyword evidence="7" id="KW-0259">Enterobactin biosynthesis</keyword>
<feature type="binding site" evidence="12">
    <location>
        <position position="166"/>
    </location>
    <ligand>
        <name>CoA</name>
        <dbReference type="ChEBI" id="CHEBI:57287"/>
    </ligand>
</feature>
<evidence type="ECO:0000256" key="3">
    <source>
        <dbReference type="ARBA" id="ARBA00008342"/>
    </source>
</evidence>
<evidence type="ECO:0000256" key="2">
    <source>
        <dbReference type="ARBA" id="ARBA00004993"/>
    </source>
</evidence>
<dbReference type="InterPro" id="IPR037143">
    <property type="entry name" value="4-PPantetheinyl_Trfase_dom_sf"/>
</dbReference>
<evidence type="ECO:0000256" key="6">
    <source>
        <dbReference type="ARBA" id="ARBA00022679"/>
    </source>
</evidence>
<evidence type="ECO:0000259" key="15">
    <source>
        <dbReference type="Pfam" id="PF17837"/>
    </source>
</evidence>
<dbReference type="AlphaFoldDB" id="A0A1F6GBB1"/>
<reference evidence="16 17" key="1">
    <citation type="journal article" date="2016" name="Nat. Commun.">
        <title>Thousands of microbial genomes shed light on interconnected biogeochemical processes in an aquifer system.</title>
        <authorList>
            <person name="Anantharaman K."/>
            <person name="Brown C.T."/>
            <person name="Hug L.A."/>
            <person name="Sharon I."/>
            <person name="Castelle C.J."/>
            <person name="Probst A.J."/>
            <person name="Thomas B.C."/>
            <person name="Singh A."/>
            <person name="Wilkins M.J."/>
            <person name="Karaoz U."/>
            <person name="Brodie E.L."/>
            <person name="Williams K.H."/>
            <person name="Hubbard S.S."/>
            <person name="Banfield J.F."/>
        </authorList>
    </citation>
    <scope>NUCLEOTIDE SEQUENCE [LARGE SCALE GENOMIC DNA]</scope>
</reference>
<evidence type="ECO:0000256" key="8">
    <source>
        <dbReference type="ARBA" id="ARBA00029894"/>
    </source>
</evidence>
<sequence length="276" mass="30770">MFFYQFRDCSCPDSTVNFKNFQRDLPLIVAALTPFIPFYQGNKERFPRARDPILIKMQMQLPESLVEEAVLVWQVETTGIRPLHPQEQAIARNFGSQKRQEEFALARQAARQAMEALGYPPLPVGKGPRGEPLWPLGQVASLAHNQGAAVCVLAKRTSSLIGLGIDLEPVGRTLSGGAISSVFNQAERSLLKTDQDALVAFAAKEAVFKCLYPLSGVWFGFAGAELINLEKGHFQMNLKAEVWPGKLPSQPLRGHWWQAQQRIFALVGLDQSLKWI</sequence>
<keyword evidence="6" id="KW-0808">Transferase</keyword>
<accession>A0A1F6GBB1</accession>
<dbReference type="GO" id="GO:0008897">
    <property type="term" value="F:holo-[acyl-carrier-protein] synthase activity"/>
    <property type="evidence" value="ECO:0007669"/>
    <property type="project" value="InterPro"/>
</dbReference>
<feature type="binding site" evidence="13">
    <location>
        <position position="168"/>
    </location>
    <ligand>
        <name>Mg(2+)</name>
        <dbReference type="ChEBI" id="CHEBI:18420"/>
    </ligand>
</feature>
<dbReference type="PANTHER" id="PTHR38096:SF1">
    <property type="entry name" value="ENTEROBACTIN SYNTHASE COMPONENT D"/>
    <property type="match status" value="1"/>
</dbReference>
<dbReference type="EMBL" id="MFNE01000024">
    <property type="protein sequence ID" value="OGG95374.1"/>
    <property type="molecule type" value="Genomic_DNA"/>
</dbReference>
<dbReference type="Pfam" id="PF17837">
    <property type="entry name" value="4PPT_N"/>
    <property type="match status" value="1"/>
</dbReference>
<comment type="caution">
    <text evidence="16">The sequence shown here is derived from an EMBL/GenBank/DDBJ whole genome shotgun (WGS) entry which is preliminary data.</text>
</comment>
<evidence type="ECO:0000256" key="1">
    <source>
        <dbReference type="ARBA" id="ARBA00003937"/>
    </source>
</evidence>